<accession>A0A6G7XEH3</accession>
<dbReference type="PANTHER" id="PTHR10290:SF3">
    <property type="entry name" value="DNA TOPOISOMERASE 1"/>
    <property type="match status" value="1"/>
</dbReference>
<name>A0A6G7XEH3_9MICO</name>
<comment type="catalytic activity">
    <reaction evidence="1">
        <text>ATP-independent breakage of single-stranded DNA, followed by passage and rejoining.</text>
        <dbReference type="EC" id="5.6.2.1"/>
    </reaction>
</comment>
<keyword evidence="6 9" id="KW-0413">Isomerase</keyword>
<dbReference type="InterPro" id="IPR014711">
    <property type="entry name" value="TopoI_cat_a-hlx-sub_euk"/>
</dbReference>
<dbReference type="SUPFAM" id="SSF56349">
    <property type="entry name" value="DNA breaking-rejoining enzymes"/>
    <property type="match status" value="1"/>
</dbReference>
<feature type="domain" description="DNA topoisomerase I catalytic core eukaryotic-type" evidence="7">
    <location>
        <begin position="78"/>
        <end position="284"/>
    </location>
</feature>
<dbReference type="PROSITE" id="PS52038">
    <property type="entry name" value="TOPO_IB_2"/>
    <property type="match status" value="1"/>
</dbReference>
<dbReference type="EMBL" id="CP049863">
    <property type="protein sequence ID" value="QIK62849.1"/>
    <property type="molecule type" value="Genomic_DNA"/>
</dbReference>
<dbReference type="Gene3D" id="3.30.66.10">
    <property type="entry name" value="DNA topoisomerase I domain"/>
    <property type="match status" value="1"/>
</dbReference>
<dbReference type="GO" id="GO:0003677">
    <property type="term" value="F:DNA binding"/>
    <property type="evidence" value="ECO:0007669"/>
    <property type="project" value="UniProtKB-KW"/>
</dbReference>
<feature type="domain" description="DNA topoisomerase IB N-terminal" evidence="8">
    <location>
        <begin position="25"/>
        <end position="66"/>
    </location>
</feature>
<evidence type="ECO:0000256" key="3">
    <source>
        <dbReference type="ARBA" id="ARBA00012891"/>
    </source>
</evidence>
<dbReference type="InterPro" id="IPR035447">
    <property type="entry name" value="DNA_topo_I_N_sf"/>
</dbReference>
<dbReference type="PANTHER" id="PTHR10290">
    <property type="entry name" value="DNA TOPOISOMERASE I"/>
    <property type="match status" value="1"/>
</dbReference>
<dbReference type="InterPro" id="IPR011010">
    <property type="entry name" value="DNA_brk_join_enz"/>
</dbReference>
<dbReference type="Pfam" id="PF21338">
    <property type="entry name" value="Top1B_N_bact"/>
    <property type="match status" value="1"/>
</dbReference>
<dbReference type="InterPro" id="IPR049331">
    <property type="entry name" value="Top1B_N_bact"/>
</dbReference>
<organism evidence="9 10">
    <name type="scientific">Leucobacter viscericola</name>
    <dbReference type="NCBI Taxonomy" id="2714935"/>
    <lineage>
        <taxon>Bacteria</taxon>
        <taxon>Bacillati</taxon>
        <taxon>Actinomycetota</taxon>
        <taxon>Actinomycetes</taxon>
        <taxon>Micrococcales</taxon>
        <taxon>Microbacteriaceae</taxon>
        <taxon>Leucobacter</taxon>
    </lineage>
</organism>
<proteinExistence type="inferred from homology"/>
<evidence type="ECO:0000256" key="5">
    <source>
        <dbReference type="ARBA" id="ARBA00023125"/>
    </source>
</evidence>
<dbReference type="SUPFAM" id="SSF55869">
    <property type="entry name" value="DNA topoisomerase I domain"/>
    <property type="match status" value="1"/>
</dbReference>
<protein>
    <recommendedName>
        <fullName evidence="3">DNA topoisomerase</fullName>
        <ecNumber evidence="3">5.6.2.1</ecNumber>
    </recommendedName>
</protein>
<dbReference type="GO" id="GO:0006265">
    <property type="term" value="P:DNA topological change"/>
    <property type="evidence" value="ECO:0007669"/>
    <property type="project" value="InterPro"/>
</dbReference>
<dbReference type="Gene3D" id="1.10.132.120">
    <property type="match status" value="1"/>
</dbReference>
<evidence type="ECO:0000256" key="2">
    <source>
        <dbReference type="ARBA" id="ARBA00006645"/>
    </source>
</evidence>
<dbReference type="GO" id="GO:0003917">
    <property type="term" value="F:DNA topoisomerase type I (single strand cut, ATP-independent) activity"/>
    <property type="evidence" value="ECO:0007669"/>
    <property type="project" value="UniProtKB-EC"/>
</dbReference>
<evidence type="ECO:0000259" key="7">
    <source>
        <dbReference type="Pfam" id="PF01028"/>
    </source>
</evidence>
<dbReference type="KEGG" id="lvi:G7068_06285"/>
<evidence type="ECO:0000313" key="9">
    <source>
        <dbReference type="EMBL" id="QIK62849.1"/>
    </source>
</evidence>
<comment type="similarity">
    <text evidence="2">Belongs to the type IB topoisomerase family.</text>
</comment>
<evidence type="ECO:0000256" key="4">
    <source>
        <dbReference type="ARBA" id="ARBA00023029"/>
    </source>
</evidence>
<dbReference type="Pfam" id="PF01028">
    <property type="entry name" value="Topoisom_I"/>
    <property type="match status" value="1"/>
</dbReference>
<gene>
    <name evidence="9" type="ORF">G7068_06285</name>
</gene>
<evidence type="ECO:0000256" key="1">
    <source>
        <dbReference type="ARBA" id="ARBA00000213"/>
    </source>
</evidence>
<evidence type="ECO:0000313" key="10">
    <source>
        <dbReference type="Proteomes" id="UP000502677"/>
    </source>
</evidence>
<keyword evidence="4" id="KW-0799">Topoisomerase</keyword>
<dbReference type="InterPro" id="IPR013500">
    <property type="entry name" value="TopoI_cat_euk"/>
</dbReference>
<dbReference type="PRINTS" id="PR00416">
    <property type="entry name" value="EUTPISMRASEI"/>
</dbReference>
<keyword evidence="5" id="KW-0238">DNA-binding</keyword>
<dbReference type="InterPro" id="IPR051062">
    <property type="entry name" value="Topoisomerase_IB"/>
</dbReference>
<dbReference type="AlphaFoldDB" id="A0A6G7XEH3"/>
<dbReference type="Proteomes" id="UP000502677">
    <property type="component" value="Chromosome"/>
</dbReference>
<sequence length="334" mass="37946">MAKRIGRRTPITRELTDEGFIYRLGKRRITKRSELKRIEALVIPPAWTEVEIAQSASAKVLARGVDAAGRTQAIYHPAFRRRQDRLKFDRMQRFGRALPRLRAQVDRDLRRRRLSRSRVTACAIRLIDLQLFRVGNAEYAAQHKSYGITTLRRKHLAVGATGVEFDFVGKSGKRQRRRVRDSRTARILAQLAELPGQEVFRFFDEDGVVHSLRSSHVNDYVKKHMGEEFTAKDFRTWGGTVTVATALLELDPRDLASEKARAAAARDAIALAAEKLGNTVAVTRGSYVDPRVLSAVERPGVLERVKQARIRPSTWLDPGEQRTMRLIAEMGRAR</sequence>
<evidence type="ECO:0000256" key="6">
    <source>
        <dbReference type="ARBA" id="ARBA00023235"/>
    </source>
</evidence>
<reference evidence="9 10" key="1">
    <citation type="submission" date="2020-03" db="EMBL/GenBank/DDBJ databases">
        <title>Leucobacter sp. nov., isolated from beetles.</title>
        <authorList>
            <person name="Hyun D.-W."/>
            <person name="Bae J.-W."/>
        </authorList>
    </citation>
    <scope>NUCLEOTIDE SEQUENCE [LARGE SCALE GENOMIC DNA]</scope>
    <source>
        <strain evidence="9 10">HDW9C</strain>
    </source>
</reference>
<evidence type="ECO:0000259" key="8">
    <source>
        <dbReference type="Pfam" id="PF21338"/>
    </source>
</evidence>
<keyword evidence="10" id="KW-1185">Reference proteome</keyword>
<dbReference type="RefSeq" id="WP_166290323.1">
    <property type="nucleotide sequence ID" value="NZ_CP049863.1"/>
</dbReference>
<dbReference type="Gene3D" id="3.90.15.10">
    <property type="entry name" value="Topoisomerase I, Chain A, domain 3"/>
    <property type="match status" value="1"/>
</dbReference>
<dbReference type="InterPro" id="IPR001631">
    <property type="entry name" value="TopoI"/>
</dbReference>
<dbReference type="EC" id="5.6.2.1" evidence="3"/>